<evidence type="ECO:0000313" key="1">
    <source>
        <dbReference type="EMBL" id="WVX67827.1"/>
    </source>
</evidence>
<keyword evidence="1" id="KW-0614">Plasmid</keyword>
<name>A0ABZ2C5R8_9PROT</name>
<proteinExistence type="predicted"/>
<sequence>MCTWNDWALASLEADPDRAKGIAAGLYAGNYLLPMLLGTIESWINPEGQAPLTVGLLSAFHKEMQTVGHGLTAAINALNLDAEEKAAYGALVAVGMAGVMKGVKDPTNGKALKDALSEANVLVKSAQFHSGLDKKALSRLPKELGVVKEASKDSQIGVRWQDKHADRYVRIMKGRPDEKFASQQQDYLQIRSGGQVVLRDGTRVEKTQIDLKPKLKEEAHIPYKEWIEWKEWDKP</sequence>
<organism evidence="1 2">
    <name type="scientific">Candidatus Bealeia paramacronuclearis</name>
    <dbReference type="NCBI Taxonomy" id="1921001"/>
    <lineage>
        <taxon>Bacteria</taxon>
        <taxon>Pseudomonadati</taxon>
        <taxon>Pseudomonadota</taxon>
        <taxon>Alphaproteobacteria</taxon>
        <taxon>Holosporales</taxon>
        <taxon>Holosporaceae</taxon>
        <taxon>Candidatus Bealeia</taxon>
    </lineage>
</organism>
<evidence type="ECO:0000313" key="2">
    <source>
        <dbReference type="Proteomes" id="UP001330434"/>
    </source>
</evidence>
<reference evidence="1 2" key="1">
    <citation type="journal article" date="2024" name="Environ. Microbiol.">
        <title>Novel evolutionary insights on the interactions of the Holosporales (Alphaproteobacteria) with eukaryotic hosts from comparative genomics.</title>
        <authorList>
            <person name="Giovannini M."/>
            <person name="Petroni G."/>
            <person name="Castelli M."/>
        </authorList>
    </citation>
    <scope>NUCLEOTIDE SEQUENCE [LARGE SCALE GENOMIC DNA]</scope>
    <source>
        <strain evidence="1 2">US_Bl 15I1</strain>
    </source>
</reference>
<evidence type="ECO:0008006" key="3">
    <source>
        <dbReference type="Google" id="ProtNLM"/>
    </source>
</evidence>
<gene>
    <name evidence="1" type="ORF">Bealeia1_02046</name>
</gene>
<protein>
    <recommendedName>
        <fullName evidence="3">Pre-toxin TG domain-containing protein</fullName>
    </recommendedName>
</protein>
<accession>A0ABZ2C5R8</accession>
<keyword evidence="2" id="KW-1185">Reference proteome</keyword>
<dbReference type="EMBL" id="CP133275">
    <property type="protein sequence ID" value="WVX67827.1"/>
    <property type="molecule type" value="Genomic_DNA"/>
</dbReference>
<dbReference type="Proteomes" id="UP001330434">
    <property type="component" value="Plasmid pBealeia5"/>
</dbReference>
<geneLocation type="plasmid" evidence="1 2">
    <name>pBealeia5</name>
</geneLocation>